<organism evidence="1 2">
    <name type="scientific">Parasponia andersonii</name>
    <name type="common">Sponia andersonii</name>
    <dbReference type="NCBI Taxonomy" id="3476"/>
    <lineage>
        <taxon>Eukaryota</taxon>
        <taxon>Viridiplantae</taxon>
        <taxon>Streptophyta</taxon>
        <taxon>Embryophyta</taxon>
        <taxon>Tracheophyta</taxon>
        <taxon>Spermatophyta</taxon>
        <taxon>Magnoliopsida</taxon>
        <taxon>eudicotyledons</taxon>
        <taxon>Gunneridae</taxon>
        <taxon>Pentapetalae</taxon>
        <taxon>rosids</taxon>
        <taxon>fabids</taxon>
        <taxon>Rosales</taxon>
        <taxon>Cannabaceae</taxon>
        <taxon>Parasponia</taxon>
    </lineage>
</organism>
<dbReference type="Gene3D" id="2.40.70.10">
    <property type="entry name" value="Acid Proteases"/>
    <property type="match status" value="1"/>
</dbReference>
<reference evidence="2" key="1">
    <citation type="submission" date="2016-06" db="EMBL/GenBank/DDBJ databases">
        <title>Parallel loss of symbiosis genes in relatives of nitrogen-fixing non-legume Parasponia.</title>
        <authorList>
            <person name="Van Velzen R."/>
            <person name="Holmer R."/>
            <person name="Bu F."/>
            <person name="Rutten L."/>
            <person name="Van Zeijl A."/>
            <person name="Liu W."/>
            <person name="Santuari L."/>
            <person name="Cao Q."/>
            <person name="Sharma T."/>
            <person name="Shen D."/>
            <person name="Roswanjaya Y."/>
            <person name="Wardhani T."/>
            <person name="Kalhor M.S."/>
            <person name="Jansen J."/>
            <person name="Van den Hoogen J."/>
            <person name="Gungor B."/>
            <person name="Hartog M."/>
            <person name="Hontelez J."/>
            <person name="Verver J."/>
            <person name="Yang W.-C."/>
            <person name="Schijlen E."/>
            <person name="Repin R."/>
            <person name="Schilthuizen M."/>
            <person name="Schranz E."/>
            <person name="Heidstra R."/>
            <person name="Miyata K."/>
            <person name="Fedorova E."/>
            <person name="Kohlen W."/>
            <person name="Bisseling T."/>
            <person name="Smit S."/>
            <person name="Geurts R."/>
        </authorList>
    </citation>
    <scope>NUCLEOTIDE SEQUENCE [LARGE SCALE GENOMIC DNA]</scope>
    <source>
        <strain evidence="2">cv. WU1-14</strain>
    </source>
</reference>
<dbReference type="EMBL" id="JXTB01000253">
    <property type="protein sequence ID" value="PON49841.1"/>
    <property type="molecule type" value="Genomic_DNA"/>
</dbReference>
<keyword evidence="2" id="KW-1185">Reference proteome</keyword>
<dbReference type="Pfam" id="PF13650">
    <property type="entry name" value="Asp_protease_2"/>
    <property type="match status" value="1"/>
</dbReference>
<dbReference type="CDD" id="cd00303">
    <property type="entry name" value="retropepsin_like"/>
    <property type="match status" value="1"/>
</dbReference>
<comment type="caution">
    <text evidence="1">The sequence shown here is derived from an EMBL/GenBank/DDBJ whole genome shotgun (WGS) entry which is preliminary data.</text>
</comment>
<evidence type="ECO:0000313" key="2">
    <source>
        <dbReference type="Proteomes" id="UP000237105"/>
    </source>
</evidence>
<dbReference type="AlphaFoldDB" id="A0A2P5BM14"/>
<gene>
    <name evidence="1" type="ORF">PanWU01x14_227400</name>
</gene>
<sequence>MAMIDMGATNNFVSWHVVDQLGLVVTKNLTRLKAVNSNAMPIHGSVVSSLKVRTWQAECNFTVVNLDNFDLIIGIEFLGLAKAFVAPHIKGILIVDEQSPCFVHAMSKGPDIGKSKEIELQTAKQFKVG</sequence>
<accession>A0A2P5BM14</accession>
<dbReference type="OrthoDB" id="1939491at2759"/>
<protein>
    <submittedName>
        <fullName evidence="1">Aspartic peptidase domain containing protein</fullName>
    </submittedName>
</protein>
<evidence type="ECO:0000313" key="1">
    <source>
        <dbReference type="EMBL" id="PON49841.1"/>
    </source>
</evidence>
<name>A0A2P5BM14_PARAD</name>
<dbReference type="SUPFAM" id="SSF50630">
    <property type="entry name" value="Acid proteases"/>
    <property type="match status" value="1"/>
</dbReference>
<proteinExistence type="predicted"/>
<dbReference type="InterPro" id="IPR021109">
    <property type="entry name" value="Peptidase_aspartic_dom_sf"/>
</dbReference>
<feature type="non-terminal residue" evidence="1">
    <location>
        <position position="129"/>
    </location>
</feature>
<dbReference type="Proteomes" id="UP000237105">
    <property type="component" value="Unassembled WGS sequence"/>
</dbReference>